<feature type="active site" description="Acyl-ester intermediate" evidence="13">
    <location>
        <position position="77"/>
    </location>
</feature>
<reference evidence="17" key="2">
    <citation type="journal article" date="2023" name="Biology">
        <title>Prokaryotic Life Associated with Coal-Fire Gas Vents Revealed by Metagenomics.</title>
        <authorList>
            <person name="Kadnikov V.V."/>
            <person name="Mardanov A.V."/>
            <person name="Beletsky A.V."/>
            <person name="Karnachuk O.V."/>
            <person name="Ravin N.V."/>
        </authorList>
    </citation>
    <scope>NUCLEOTIDE SEQUENCE</scope>
    <source>
        <strain evidence="17">Bu02</strain>
    </source>
</reference>
<evidence type="ECO:0000256" key="11">
    <source>
        <dbReference type="ARBA" id="ARBA00023316"/>
    </source>
</evidence>
<dbReference type="SUPFAM" id="SSF56601">
    <property type="entry name" value="beta-lactamase/transpeptidase-like"/>
    <property type="match status" value="1"/>
</dbReference>
<evidence type="ECO:0000259" key="16">
    <source>
        <dbReference type="SMART" id="SM00936"/>
    </source>
</evidence>
<proteinExistence type="inferred from homology"/>
<keyword evidence="10" id="KW-0573">Peptidoglycan synthesis</keyword>
<dbReference type="PANTHER" id="PTHR21581">
    <property type="entry name" value="D-ALANYL-D-ALANINE CARBOXYPEPTIDASE"/>
    <property type="match status" value="1"/>
</dbReference>
<protein>
    <recommendedName>
        <fullName evidence="4">serine-type D-Ala-D-Ala carboxypeptidase</fullName>
        <ecNumber evidence="4">3.4.16.4</ecNumber>
    </recommendedName>
</protein>
<dbReference type="GO" id="GO:0008360">
    <property type="term" value="P:regulation of cell shape"/>
    <property type="evidence" value="ECO:0007669"/>
    <property type="project" value="UniProtKB-KW"/>
</dbReference>
<keyword evidence="9" id="KW-0133">Cell shape</keyword>
<dbReference type="InterPro" id="IPR001967">
    <property type="entry name" value="Peptidase_S11_N"/>
</dbReference>
<dbReference type="GO" id="GO:0009252">
    <property type="term" value="P:peptidoglycan biosynthetic process"/>
    <property type="evidence" value="ECO:0007669"/>
    <property type="project" value="UniProtKB-KW"/>
</dbReference>
<dbReference type="InterPro" id="IPR012338">
    <property type="entry name" value="Beta-lactam/transpept-like"/>
</dbReference>
<evidence type="ECO:0000256" key="10">
    <source>
        <dbReference type="ARBA" id="ARBA00022984"/>
    </source>
</evidence>
<evidence type="ECO:0000313" key="17">
    <source>
        <dbReference type="EMBL" id="QUL98902.1"/>
    </source>
</evidence>
<dbReference type="EC" id="3.4.16.4" evidence="4"/>
<organism evidence="17">
    <name type="scientific">Candidatus Fermentithermobacillus carboniphilus</name>
    <dbReference type="NCBI Taxonomy" id="3085328"/>
    <lineage>
        <taxon>Bacteria</taxon>
        <taxon>Bacillati</taxon>
        <taxon>Bacillota</taxon>
        <taxon>Candidatus Fermentithermobacillia</taxon>
        <taxon>Candidatus Fermentithermobacillales</taxon>
        <taxon>Candidatus Fermentithermobacillaceae</taxon>
        <taxon>Candidatus Fermentithermobacillus</taxon>
    </lineage>
</organism>
<dbReference type="InterPro" id="IPR037167">
    <property type="entry name" value="Peptidase_S11_C_sf"/>
</dbReference>
<comment type="catalytic activity">
    <reaction evidence="12">
        <text>Preferential cleavage: (Ac)2-L-Lys-D-Ala-|-D-Ala. Also transpeptidation of peptidyl-alanyl moieties that are N-acyl substituents of D-alanine.</text>
        <dbReference type="EC" id="3.4.16.4"/>
    </reaction>
</comment>
<keyword evidence="8" id="KW-0378">Hydrolase</keyword>
<sequence>MFFRKGKRLFVLGFCPVVLAVVVFLTACFGPVARAAGSLDTSVAAPRVDSPSCVVMDAISGQVLFEKDSKTRRAPASLTKIMTLVLALEDVAAGKVSLTDEAVASENAWEMGGTEVWAEPGESMPLDEWLKAIAVGSANDGSVVVAEFLSGSVESFAERMNQRARELGMNDTHFVNPHGLDADGHETTAMDMAILSRHAVTVPHLLDYTKIYQTEFRGGKNLLTNFNKLVYLYPGADGLKTGMTDKSGYCISATAQRDGSRFIVVLMGAATPDQRLNDAWRLLDWAFANFRSLEILKKDETVCQARVWKGRTETVEVVPKESLAVTLTKGQKGETRRLINLERVVAPVKKGDVVGEISIELDGRVISKIPLIARNDVERANFWDYALKYLRAFMVGR</sequence>
<dbReference type="SUPFAM" id="SSF69189">
    <property type="entry name" value="Penicillin-binding protein associated domain"/>
    <property type="match status" value="1"/>
</dbReference>
<feature type="active site" description="Proton acceptor" evidence="13">
    <location>
        <position position="80"/>
    </location>
</feature>
<accession>A0AAT9LFA5</accession>
<reference evidence="17" key="1">
    <citation type="submission" date="2020-10" db="EMBL/GenBank/DDBJ databases">
        <authorList>
            <person name="Kadnikov V."/>
            <person name="Beletsky A.V."/>
            <person name="Mardanov A.V."/>
            <person name="Karnachuk O.V."/>
            <person name="Ravin N.V."/>
        </authorList>
    </citation>
    <scope>NUCLEOTIDE SEQUENCE</scope>
    <source>
        <strain evidence="17">Bu02</strain>
    </source>
</reference>
<evidence type="ECO:0000256" key="13">
    <source>
        <dbReference type="PIRSR" id="PIRSR618044-1"/>
    </source>
</evidence>
<evidence type="ECO:0000256" key="5">
    <source>
        <dbReference type="ARBA" id="ARBA00022645"/>
    </source>
</evidence>
<comment type="pathway">
    <text evidence="2">Cell wall biogenesis; peptidoglycan biosynthesis.</text>
</comment>
<dbReference type="PRINTS" id="PR00725">
    <property type="entry name" value="DADACBPTASE1"/>
</dbReference>
<keyword evidence="5 17" id="KW-0121">Carboxypeptidase</keyword>
<keyword evidence="6" id="KW-0645">Protease</keyword>
<dbReference type="SMART" id="SM00936">
    <property type="entry name" value="PBP5_C"/>
    <property type="match status" value="1"/>
</dbReference>
<dbReference type="GO" id="GO:0071555">
    <property type="term" value="P:cell wall organization"/>
    <property type="evidence" value="ECO:0007669"/>
    <property type="project" value="UniProtKB-KW"/>
</dbReference>
<feature type="binding site" evidence="14">
    <location>
        <position position="240"/>
    </location>
    <ligand>
        <name>substrate</name>
    </ligand>
</feature>
<feature type="domain" description="Peptidase S11 D-Ala-D-Ala carboxypeptidase A C-terminal" evidence="16">
    <location>
        <begin position="290"/>
        <end position="379"/>
    </location>
</feature>
<dbReference type="GO" id="GO:0009002">
    <property type="term" value="F:serine-type D-Ala-D-Ala carboxypeptidase activity"/>
    <property type="evidence" value="ECO:0007669"/>
    <property type="project" value="UniProtKB-EC"/>
</dbReference>
<comment type="function">
    <text evidence="1">Removes C-terminal D-alanyl residues from sugar-peptide cell wall precursors.</text>
</comment>
<gene>
    <name evidence="17" type="ORF">IMF26_02175</name>
</gene>
<comment type="similarity">
    <text evidence="3 15">Belongs to the peptidase S11 family.</text>
</comment>
<keyword evidence="7" id="KW-0732">Signal</keyword>
<dbReference type="Pfam" id="PF07943">
    <property type="entry name" value="PBP5_C"/>
    <property type="match status" value="1"/>
</dbReference>
<evidence type="ECO:0000256" key="7">
    <source>
        <dbReference type="ARBA" id="ARBA00022729"/>
    </source>
</evidence>
<dbReference type="EMBL" id="CP062796">
    <property type="protein sequence ID" value="QUL98902.1"/>
    <property type="molecule type" value="Genomic_DNA"/>
</dbReference>
<dbReference type="PROSITE" id="PS51257">
    <property type="entry name" value="PROKAR_LIPOPROTEIN"/>
    <property type="match status" value="1"/>
</dbReference>
<dbReference type="InterPro" id="IPR012907">
    <property type="entry name" value="Peptidase_S11_C"/>
</dbReference>
<evidence type="ECO:0000256" key="6">
    <source>
        <dbReference type="ARBA" id="ARBA00022670"/>
    </source>
</evidence>
<dbReference type="InterPro" id="IPR015956">
    <property type="entry name" value="Peniciliin-bd_prot_C_sf"/>
</dbReference>
<dbReference type="Gene3D" id="3.40.710.10">
    <property type="entry name" value="DD-peptidase/beta-lactamase superfamily"/>
    <property type="match status" value="1"/>
</dbReference>
<evidence type="ECO:0000256" key="4">
    <source>
        <dbReference type="ARBA" id="ARBA00012448"/>
    </source>
</evidence>
<evidence type="ECO:0000256" key="9">
    <source>
        <dbReference type="ARBA" id="ARBA00022960"/>
    </source>
</evidence>
<evidence type="ECO:0000256" key="14">
    <source>
        <dbReference type="PIRSR" id="PIRSR618044-2"/>
    </source>
</evidence>
<dbReference type="InterPro" id="IPR018044">
    <property type="entry name" value="Peptidase_S11"/>
</dbReference>
<evidence type="ECO:0000256" key="15">
    <source>
        <dbReference type="RuleBase" id="RU004016"/>
    </source>
</evidence>
<evidence type="ECO:0000256" key="12">
    <source>
        <dbReference type="ARBA" id="ARBA00034000"/>
    </source>
</evidence>
<feature type="active site" evidence="13">
    <location>
        <position position="137"/>
    </location>
</feature>
<dbReference type="AlphaFoldDB" id="A0AAT9LFA5"/>
<dbReference type="KEGG" id="fcz:IMF26_02175"/>
<dbReference type="Pfam" id="PF00768">
    <property type="entry name" value="Peptidase_S11"/>
    <property type="match status" value="1"/>
</dbReference>
<keyword evidence="11" id="KW-0961">Cell wall biogenesis/degradation</keyword>
<dbReference type="PANTHER" id="PTHR21581:SF6">
    <property type="entry name" value="TRAFFICKING PROTEIN PARTICLE COMPLEX SUBUNIT 12"/>
    <property type="match status" value="1"/>
</dbReference>
<evidence type="ECO:0000256" key="1">
    <source>
        <dbReference type="ARBA" id="ARBA00003217"/>
    </source>
</evidence>
<dbReference type="Gene3D" id="2.60.410.10">
    <property type="entry name" value="D-Ala-D-Ala carboxypeptidase, C-terminal domain"/>
    <property type="match status" value="1"/>
</dbReference>
<evidence type="ECO:0000256" key="8">
    <source>
        <dbReference type="ARBA" id="ARBA00022801"/>
    </source>
</evidence>
<evidence type="ECO:0000256" key="3">
    <source>
        <dbReference type="ARBA" id="ARBA00007164"/>
    </source>
</evidence>
<dbReference type="GO" id="GO:0006508">
    <property type="term" value="P:proteolysis"/>
    <property type="evidence" value="ECO:0007669"/>
    <property type="project" value="UniProtKB-KW"/>
</dbReference>
<evidence type="ECO:0000256" key="2">
    <source>
        <dbReference type="ARBA" id="ARBA00004752"/>
    </source>
</evidence>
<name>A0AAT9LFA5_9FIRM</name>